<dbReference type="EMBL" id="CAJJDN010000112">
    <property type="protein sequence ID" value="CAD8117000.1"/>
    <property type="molecule type" value="Genomic_DNA"/>
</dbReference>
<dbReference type="AlphaFoldDB" id="A0A8S1QR14"/>
<organism evidence="2 3">
    <name type="scientific">Paramecium sonneborni</name>
    <dbReference type="NCBI Taxonomy" id="65129"/>
    <lineage>
        <taxon>Eukaryota</taxon>
        <taxon>Sar</taxon>
        <taxon>Alveolata</taxon>
        <taxon>Ciliophora</taxon>
        <taxon>Intramacronucleata</taxon>
        <taxon>Oligohymenophorea</taxon>
        <taxon>Peniculida</taxon>
        <taxon>Parameciidae</taxon>
        <taxon>Paramecium</taxon>
    </lineage>
</organism>
<protein>
    <submittedName>
        <fullName evidence="2">Uncharacterized protein</fullName>
    </submittedName>
</protein>
<keyword evidence="3" id="KW-1185">Reference proteome</keyword>
<accession>A0A8S1QR14</accession>
<gene>
    <name evidence="2" type="ORF">PSON_ATCC_30995.1.T1120159</name>
</gene>
<feature type="region of interest" description="Disordered" evidence="1">
    <location>
        <begin position="159"/>
        <end position="185"/>
    </location>
</feature>
<evidence type="ECO:0000256" key="1">
    <source>
        <dbReference type="SAM" id="MobiDB-lite"/>
    </source>
</evidence>
<name>A0A8S1QR14_9CILI</name>
<sequence>MQYDRSLLTVDIQGAQPKSRNAYMNRLLPNQMRFEEQIRVQQQNPKQDYKFGRRRYQHDFHHFCNICIPQGEEHFEKSNKKHFVIPEGEIKQYRALENYYDQPKQIEIDRLLCTNDIDGAVPGSLQSKAVRNQEMAQKLRIQREEQRIQKKRALYQSQLNQSYDQQEDSPQPQRKKSYSVQISPVQQQEQKTQAYEYLNKPLKLPPISDRITTFTNPTSSKIQLKQNHLRVLDQDNTWQQIQKQPALRLFL</sequence>
<comment type="caution">
    <text evidence="2">The sequence shown here is derived from an EMBL/GenBank/DDBJ whole genome shotgun (WGS) entry which is preliminary data.</text>
</comment>
<dbReference type="OrthoDB" id="304138at2759"/>
<evidence type="ECO:0000313" key="3">
    <source>
        <dbReference type="Proteomes" id="UP000692954"/>
    </source>
</evidence>
<evidence type="ECO:0000313" key="2">
    <source>
        <dbReference type="EMBL" id="CAD8117000.1"/>
    </source>
</evidence>
<dbReference type="Proteomes" id="UP000692954">
    <property type="component" value="Unassembled WGS sequence"/>
</dbReference>
<reference evidence="2" key="1">
    <citation type="submission" date="2021-01" db="EMBL/GenBank/DDBJ databases">
        <authorList>
            <consortium name="Genoscope - CEA"/>
            <person name="William W."/>
        </authorList>
    </citation>
    <scope>NUCLEOTIDE SEQUENCE</scope>
</reference>
<proteinExistence type="predicted"/>